<evidence type="ECO:0000313" key="4">
    <source>
        <dbReference type="Proteomes" id="UP001595882"/>
    </source>
</evidence>
<dbReference type="PANTHER" id="PTHR24347">
    <property type="entry name" value="SERINE/THREONINE-PROTEIN KINASE"/>
    <property type="match status" value="1"/>
</dbReference>
<name>A0ABV8WUE6_9BACI</name>
<accession>A0ABV8WUE6</accession>
<keyword evidence="1" id="KW-0547">Nucleotide-binding</keyword>
<dbReference type="Pfam" id="PF00069">
    <property type="entry name" value="Pkinase"/>
    <property type="match status" value="1"/>
</dbReference>
<dbReference type="SUPFAM" id="SSF56112">
    <property type="entry name" value="Protein kinase-like (PK-like)"/>
    <property type="match status" value="1"/>
</dbReference>
<dbReference type="CDD" id="cd00180">
    <property type="entry name" value="PKc"/>
    <property type="match status" value="1"/>
</dbReference>
<sequence length="257" mass="30172">MEFLHWTIKKLCQAVMDKTYSPNHLLADKYKVEKVLGDGNYGIVYLCKELKSNRKCVVKQMRKSKKKENEQLYIQETNVLRFLNHPSIPKLIETFTYEKTKFFSMQFIEGDNLDDLLFSKEKRFTEIEALLSFKGLLEIISYIHEKGIAHGDIRIPNVMIGDDKLYLIDFGLTQYLQSGMEKNTVQDDYYDLGDFLLFLLYSTFDTKSKKNQPWTEELNLHTGTTNILKKLLQIDKPYDNITDIIKDTHQIIEDLSN</sequence>
<evidence type="ECO:0000313" key="3">
    <source>
        <dbReference type="EMBL" id="MFC4403380.1"/>
    </source>
</evidence>
<keyword evidence="1" id="KW-0067">ATP-binding</keyword>
<evidence type="ECO:0000259" key="2">
    <source>
        <dbReference type="PROSITE" id="PS50011"/>
    </source>
</evidence>
<dbReference type="PROSITE" id="PS00107">
    <property type="entry name" value="PROTEIN_KINASE_ATP"/>
    <property type="match status" value="1"/>
</dbReference>
<dbReference type="Proteomes" id="UP001595882">
    <property type="component" value="Unassembled WGS sequence"/>
</dbReference>
<evidence type="ECO:0000256" key="1">
    <source>
        <dbReference type="PROSITE-ProRule" id="PRU10141"/>
    </source>
</evidence>
<organism evidence="3 4">
    <name type="scientific">Gracilibacillus xinjiangensis</name>
    <dbReference type="NCBI Taxonomy" id="1193282"/>
    <lineage>
        <taxon>Bacteria</taxon>
        <taxon>Bacillati</taxon>
        <taxon>Bacillota</taxon>
        <taxon>Bacilli</taxon>
        <taxon>Bacillales</taxon>
        <taxon>Bacillaceae</taxon>
        <taxon>Gracilibacillus</taxon>
    </lineage>
</organism>
<proteinExistence type="predicted"/>
<dbReference type="InterPro" id="IPR011009">
    <property type="entry name" value="Kinase-like_dom_sf"/>
</dbReference>
<dbReference type="Gene3D" id="1.10.510.10">
    <property type="entry name" value="Transferase(Phosphotransferase) domain 1"/>
    <property type="match status" value="1"/>
</dbReference>
<dbReference type="PROSITE" id="PS50011">
    <property type="entry name" value="PROTEIN_KINASE_DOM"/>
    <property type="match status" value="1"/>
</dbReference>
<protein>
    <submittedName>
        <fullName evidence="3">Protein kinase family protein</fullName>
    </submittedName>
</protein>
<keyword evidence="3" id="KW-0808">Transferase</keyword>
<dbReference type="GO" id="GO:0016301">
    <property type="term" value="F:kinase activity"/>
    <property type="evidence" value="ECO:0007669"/>
    <property type="project" value="UniProtKB-KW"/>
</dbReference>
<dbReference type="RefSeq" id="WP_390251861.1">
    <property type="nucleotide sequence ID" value="NZ_JBHSDT010000004.1"/>
</dbReference>
<dbReference type="InterPro" id="IPR017441">
    <property type="entry name" value="Protein_kinase_ATP_BS"/>
</dbReference>
<feature type="domain" description="Protein kinase" evidence="2">
    <location>
        <begin position="30"/>
        <end position="257"/>
    </location>
</feature>
<dbReference type="EMBL" id="JBHSDT010000004">
    <property type="protein sequence ID" value="MFC4403380.1"/>
    <property type="molecule type" value="Genomic_DNA"/>
</dbReference>
<dbReference type="InterPro" id="IPR000719">
    <property type="entry name" value="Prot_kinase_dom"/>
</dbReference>
<gene>
    <name evidence="3" type="ORF">ACFOY7_09840</name>
</gene>
<comment type="caution">
    <text evidence="3">The sequence shown here is derived from an EMBL/GenBank/DDBJ whole genome shotgun (WGS) entry which is preliminary data.</text>
</comment>
<keyword evidence="3" id="KW-0418">Kinase</keyword>
<keyword evidence="4" id="KW-1185">Reference proteome</keyword>
<feature type="binding site" evidence="1">
    <location>
        <position position="59"/>
    </location>
    <ligand>
        <name>ATP</name>
        <dbReference type="ChEBI" id="CHEBI:30616"/>
    </ligand>
</feature>
<reference evidence="4" key="1">
    <citation type="journal article" date="2019" name="Int. J. Syst. Evol. Microbiol.">
        <title>The Global Catalogue of Microorganisms (GCM) 10K type strain sequencing project: providing services to taxonomists for standard genome sequencing and annotation.</title>
        <authorList>
            <consortium name="The Broad Institute Genomics Platform"/>
            <consortium name="The Broad Institute Genome Sequencing Center for Infectious Disease"/>
            <person name="Wu L."/>
            <person name="Ma J."/>
        </authorList>
    </citation>
    <scope>NUCLEOTIDE SEQUENCE [LARGE SCALE GENOMIC DNA]</scope>
    <source>
        <strain evidence="4">CCUG 37865</strain>
    </source>
</reference>